<evidence type="ECO:0000313" key="3">
    <source>
        <dbReference type="EMBL" id="KAK5085222.1"/>
    </source>
</evidence>
<name>A0AAN7SYP9_9EURO</name>
<feature type="compositionally biased region" description="Polar residues" evidence="1">
    <location>
        <begin position="350"/>
        <end position="361"/>
    </location>
</feature>
<feature type="region of interest" description="Disordered" evidence="1">
    <location>
        <begin position="350"/>
        <end position="371"/>
    </location>
</feature>
<gene>
    <name evidence="3" type="ORF">LTR05_004502</name>
</gene>
<sequence>MADNIRCTFEGCYQRFASVEAMKKHKAKMQEKGDDIHDFYCKKCDEDCADDIEFFIHQIQSPRHACGLEFKSEGGRDRHVGISHRQKQSLKCQGCKQMFDSAAGLIGHIETNRCEVIKRNDFHKHRAEMQVKKDAEDNDLKLEMYQGSTVLPAETTTTSTDSDTMGGTSLPADERVPWQEQPPRNFDHFADQHGSLAQKMSELAIDKYPPLMAAEQSANSARSTTTRSNIRSGRPWGATNTTTSTSSDLLGSEVSSHARKSSQTSQPPRRRWEEDYSFKASFTTSSNLLGTEIKSSSTSVDEEDHPIFKNAWGGEKALNLGLRSAPRQPSSNLLDSTSSINLMNPSLLSNHSAATRGTRPSQLPPASQPENLDPNYPHAHIQTIPSLPIPRKALDKYWNPFLASYICPSPNCSTPRHPTIQSFEQHLLSGVHAPSSVQCPSCLKRFKTTTALVAHAESGSVKCELRKTEEFDREIRAITAGLVRVDGNWSWAGNAKFESVPVEEWGRESSFW</sequence>
<proteinExistence type="predicted"/>
<dbReference type="EMBL" id="JAVRRJ010000004">
    <property type="protein sequence ID" value="KAK5085222.1"/>
    <property type="molecule type" value="Genomic_DNA"/>
</dbReference>
<feature type="region of interest" description="Disordered" evidence="1">
    <location>
        <begin position="214"/>
        <end position="273"/>
    </location>
</feature>
<feature type="region of interest" description="Disordered" evidence="1">
    <location>
        <begin position="154"/>
        <end position="175"/>
    </location>
</feature>
<comment type="caution">
    <text evidence="3">The sequence shown here is derived from an EMBL/GenBank/DDBJ whole genome shotgun (WGS) entry which is preliminary data.</text>
</comment>
<evidence type="ECO:0000313" key="4">
    <source>
        <dbReference type="Proteomes" id="UP001309876"/>
    </source>
</evidence>
<dbReference type="Pfam" id="PF24666">
    <property type="entry name" value="zf-C2H2_fungi_2"/>
    <property type="match status" value="1"/>
</dbReference>
<dbReference type="Proteomes" id="UP001309876">
    <property type="component" value="Unassembled WGS sequence"/>
</dbReference>
<feature type="domain" description="C2H2-type" evidence="2">
    <location>
        <begin position="5"/>
        <end position="27"/>
    </location>
</feature>
<dbReference type="AlphaFoldDB" id="A0AAN7SYP9"/>
<feature type="compositionally biased region" description="Low complexity" evidence="1">
    <location>
        <begin position="217"/>
        <end position="232"/>
    </location>
</feature>
<feature type="domain" description="C2H2-type" evidence="2">
    <location>
        <begin position="90"/>
        <end position="110"/>
    </location>
</feature>
<feature type="compositionally biased region" description="Low complexity" evidence="1">
    <location>
        <begin position="155"/>
        <end position="169"/>
    </location>
</feature>
<protein>
    <recommendedName>
        <fullName evidence="2">C2H2-type domain-containing protein</fullName>
    </recommendedName>
</protein>
<feature type="domain" description="C2H2-type" evidence="2">
    <location>
        <begin position="39"/>
        <end position="64"/>
    </location>
</feature>
<reference evidence="3 4" key="1">
    <citation type="submission" date="2023-08" db="EMBL/GenBank/DDBJ databases">
        <title>Black Yeasts Isolated from many extreme environments.</title>
        <authorList>
            <person name="Coleine C."/>
            <person name="Stajich J.E."/>
            <person name="Selbmann L."/>
        </authorList>
    </citation>
    <scope>NUCLEOTIDE SEQUENCE [LARGE SCALE GENOMIC DNA]</scope>
    <source>
        <strain evidence="3 4">CCFEE 5910</strain>
    </source>
</reference>
<evidence type="ECO:0000256" key="1">
    <source>
        <dbReference type="SAM" id="MobiDB-lite"/>
    </source>
</evidence>
<keyword evidence="4" id="KW-1185">Reference proteome</keyword>
<organism evidence="3 4">
    <name type="scientific">Lithohypha guttulata</name>
    <dbReference type="NCBI Taxonomy" id="1690604"/>
    <lineage>
        <taxon>Eukaryota</taxon>
        <taxon>Fungi</taxon>
        <taxon>Dikarya</taxon>
        <taxon>Ascomycota</taxon>
        <taxon>Pezizomycotina</taxon>
        <taxon>Eurotiomycetes</taxon>
        <taxon>Chaetothyriomycetidae</taxon>
        <taxon>Chaetothyriales</taxon>
        <taxon>Trichomeriaceae</taxon>
        <taxon>Lithohypha</taxon>
    </lineage>
</organism>
<feature type="domain" description="C2H2-type" evidence="2">
    <location>
        <begin position="437"/>
        <end position="457"/>
    </location>
</feature>
<feature type="domain" description="C2H2-type" evidence="2">
    <location>
        <begin position="405"/>
        <end position="432"/>
    </location>
</feature>
<accession>A0AAN7SYP9</accession>
<dbReference type="InterPro" id="IPR013087">
    <property type="entry name" value="Znf_C2H2_type"/>
</dbReference>
<dbReference type="SMART" id="SM00355">
    <property type="entry name" value="ZnF_C2H2"/>
    <property type="match status" value="5"/>
</dbReference>
<evidence type="ECO:0000259" key="2">
    <source>
        <dbReference type="SMART" id="SM00355"/>
    </source>
</evidence>